<gene>
    <name evidence="2" type="ORF">PEPNEM18_01023</name>
</gene>
<protein>
    <submittedName>
        <fullName evidence="2">Uncharacterized protein</fullName>
    </submittedName>
</protein>
<dbReference type="GO" id="GO:0031012">
    <property type="term" value="C:extracellular matrix"/>
    <property type="evidence" value="ECO:0007669"/>
    <property type="project" value="TreeGrafter"/>
</dbReference>
<evidence type="ECO:0000313" key="3">
    <source>
        <dbReference type="Proteomes" id="UP000586454"/>
    </source>
</evidence>
<keyword evidence="3" id="KW-1185">Reference proteome</keyword>
<dbReference type="RefSeq" id="WP_180499927.1">
    <property type="nucleotide sequence ID" value="NZ_CAIJCS010000019.1"/>
</dbReference>
<dbReference type="Proteomes" id="UP000586454">
    <property type="component" value="Unassembled WGS sequence"/>
</dbReference>
<feature type="region of interest" description="Disordered" evidence="1">
    <location>
        <begin position="117"/>
        <end position="204"/>
    </location>
</feature>
<proteinExistence type="predicted"/>
<dbReference type="GO" id="GO:0005615">
    <property type="term" value="C:extracellular space"/>
    <property type="evidence" value="ECO:0007669"/>
    <property type="project" value="TreeGrafter"/>
</dbReference>
<feature type="compositionally biased region" description="Pro residues" evidence="1">
    <location>
        <begin position="187"/>
        <end position="196"/>
    </location>
</feature>
<sequence>MKRVTLGRFAFQYRSKAEWEASQLILYAGELAVEGDTGLMKVGDGKHLYMELPYFNRGEKGDTGEKGEKGETGAALAIKGTKNSTSDLPKVGKAGDAYMIAGDLYVWSDTTWTNVGRVKGEKGDQGEPGEKGDPPKMTISDAGTWVIDGEDTGKRAMGPQGEQGDTGDPGPRGLQGIQGEDGIPGKQGPPGPPGPPGVKGEPLRYSDLTQSQKQEMANMVNVDLSPYAKKKDIPDLSPYAKTADLKTSLADMTSDSNHRTVTDTEKSTWNDKLSSVSGKDVSRSKTKGYGSATEWSEISSTRDVEDWIGDFDKRTRENKKSLGKKVDAVSGKGLSTNDLTDALLKKLNNVKEQIILTQAEYDKLPTDQKNDPNKIYFIKA</sequence>
<dbReference type="EMBL" id="CAIJCS010000019">
    <property type="protein sequence ID" value="CAC9931631.1"/>
    <property type="molecule type" value="Genomic_DNA"/>
</dbReference>
<dbReference type="Pfam" id="PF01391">
    <property type="entry name" value="Collagen"/>
    <property type="match status" value="1"/>
</dbReference>
<feature type="compositionally biased region" description="Basic and acidic residues" evidence="1">
    <location>
        <begin position="118"/>
        <end position="134"/>
    </location>
</feature>
<evidence type="ECO:0000256" key="1">
    <source>
        <dbReference type="SAM" id="MobiDB-lite"/>
    </source>
</evidence>
<comment type="caution">
    <text evidence="2">The sequence shown here is derived from an EMBL/GenBank/DDBJ whole genome shotgun (WGS) entry which is preliminary data.</text>
</comment>
<evidence type="ECO:0000313" key="2">
    <source>
        <dbReference type="EMBL" id="CAC9931631.1"/>
    </source>
</evidence>
<dbReference type="SUPFAM" id="SSF69349">
    <property type="entry name" value="Phage fibre proteins"/>
    <property type="match status" value="1"/>
</dbReference>
<dbReference type="AlphaFoldDB" id="A0A6V6Y3U0"/>
<name>A0A6V6Y3U0_9FIRM</name>
<accession>A0A6V6Y3U0</accession>
<dbReference type="PANTHER" id="PTHR24023">
    <property type="entry name" value="COLLAGEN ALPHA"/>
    <property type="match status" value="1"/>
</dbReference>
<dbReference type="GO" id="GO:0030198">
    <property type="term" value="P:extracellular matrix organization"/>
    <property type="evidence" value="ECO:0007669"/>
    <property type="project" value="TreeGrafter"/>
</dbReference>
<dbReference type="Gene3D" id="1.20.5.320">
    <property type="entry name" value="6-Phosphogluconate Dehydrogenase, domain 3"/>
    <property type="match status" value="1"/>
</dbReference>
<dbReference type="PANTHER" id="PTHR24023:SF914">
    <property type="entry name" value="OTOLIN-1"/>
    <property type="match status" value="1"/>
</dbReference>
<dbReference type="GO" id="GO:0030020">
    <property type="term" value="F:extracellular matrix structural constituent conferring tensile strength"/>
    <property type="evidence" value="ECO:0007669"/>
    <property type="project" value="TreeGrafter"/>
</dbReference>
<reference evidence="2 3" key="1">
    <citation type="submission" date="2020-06" db="EMBL/GenBank/DDBJ databases">
        <authorList>
            <person name="Criscuolo A."/>
        </authorList>
    </citation>
    <scope>NUCLEOTIDE SEQUENCE [LARGE SCALE GENOMIC DNA]</scope>
    <source>
        <strain evidence="2">1804121828</strain>
    </source>
</reference>
<organism evidence="2 3">
    <name type="scientific">Aedoeadaptatus nemausensis</name>
    <dbReference type="NCBI Taxonomy" id="2582829"/>
    <lineage>
        <taxon>Bacteria</taxon>
        <taxon>Bacillati</taxon>
        <taxon>Bacillota</taxon>
        <taxon>Tissierellia</taxon>
        <taxon>Tissierellales</taxon>
        <taxon>Peptoniphilaceae</taxon>
        <taxon>Aedoeadaptatus</taxon>
    </lineage>
</organism>
<dbReference type="InterPro" id="IPR008160">
    <property type="entry name" value="Collagen"/>
</dbReference>
<dbReference type="InterPro" id="IPR050149">
    <property type="entry name" value="Collagen_superfamily"/>
</dbReference>